<accession>A0A084VBA2</accession>
<dbReference type="AlphaFoldDB" id="A0A084VBA2"/>
<evidence type="ECO:0000313" key="1">
    <source>
        <dbReference type="EMBL" id="KFB35246.1"/>
    </source>
</evidence>
<protein>
    <submittedName>
        <fullName evidence="1 2">Ser/threonine protein phosphatase</fullName>
    </submittedName>
</protein>
<dbReference type="Proteomes" id="UP000030765">
    <property type="component" value="Unassembled WGS sequence"/>
</dbReference>
<gene>
    <name evidence="1" type="ORF">ZHAS_00001411</name>
</gene>
<reference evidence="1 3" key="1">
    <citation type="journal article" date="2014" name="BMC Genomics">
        <title>Genome sequence of Anopheles sinensis provides insight into genetics basis of mosquito competence for malaria parasites.</title>
        <authorList>
            <person name="Zhou D."/>
            <person name="Zhang D."/>
            <person name="Ding G."/>
            <person name="Shi L."/>
            <person name="Hou Q."/>
            <person name="Ye Y."/>
            <person name="Xu Y."/>
            <person name="Zhou H."/>
            <person name="Xiong C."/>
            <person name="Li S."/>
            <person name="Yu J."/>
            <person name="Hong S."/>
            <person name="Yu X."/>
            <person name="Zou P."/>
            <person name="Chen C."/>
            <person name="Chang X."/>
            <person name="Wang W."/>
            <person name="Lv Y."/>
            <person name="Sun Y."/>
            <person name="Ma L."/>
            <person name="Shen B."/>
            <person name="Zhu C."/>
        </authorList>
    </citation>
    <scope>NUCLEOTIDE SEQUENCE [LARGE SCALE GENOMIC DNA]</scope>
</reference>
<name>A0A084VBA2_ANOSI</name>
<evidence type="ECO:0000313" key="2">
    <source>
        <dbReference type="EnsemblMetazoa" id="ASIC001411-PA"/>
    </source>
</evidence>
<proteinExistence type="predicted"/>
<organism evidence="1">
    <name type="scientific">Anopheles sinensis</name>
    <name type="common">Mosquito</name>
    <dbReference type="NCBI Taxonomy" id="74873"/>
    <lineage>
        <taxon>Eukaryota</taxon>
        <taxon>Metazoa</taxon>
        <taxon>Ecdysozoa</taxon>
        <taxon>Arthropoda</taxon>
        <taxon>Hexapoda</taxon>
        <taxon>Insecta</taxon>
        <taxon>Pterygota</taxon>
        <taxon>Neoptera</taxon>
        <taxon>Endopterygota</taxon>
        <taxon>Diptera</taxon>
        <taxon>Nematocera</taxon>
        <taxon>Culicoidea</taxon>
        <taxon>Culicidae</taxon>
        <taxon>Anophelinae</taxon>
        <taxon>Anopheles</taxon>
    </lineage>
</organism>
<keyword evidence="3" id="KW-1185">Reference proteome</keyword>
<dbReference type="EMBL" id="KE524347">
    <property type="protein sequence ID" value="KFB35246.1"/>
    <property type="molecule type" value="Genomic_DNA"/>
</dbReference>
<dbReference type="EnsemblMetazoa" id="ASIC001411-RA">
    <property type="protein sequence ID" value="ASIC001411-PA"/>
    <property type="gene ID" value="ASIC001411"/>
</dbReference>
<dbReference type="EMBL" id="ATLV01006233">
    <property type="status" value="NOT_ANNOTATED_CDS"/>
    <property type="molecule type" value="Genomic_DNA"/>
</dbReference>
<evidence type="ECO:0000313" key="3">
    <source>
        <dbReference type="Proteomes" id="UP000030765"/>
    </source>
</evidence>
<dbReference type="VEuPathDB" id="VectorBase:ASIC001411"/>
<sequence length="54" mass="5993">MAVTRTKKDLQPAIIIERLLLAIFGHLCLRYTNQGQQLSNPRRASSVPNASEDG</sequence>
<reference evidence="2" key="2">
    <citation type="submission" date="2020-05" db="UniProtKB">
        <authorList>
            <consortium name="EnsemblMetazoa"/>
        </authorList>
    </citation>
    <scope>IDENTIFICATION</scope>
</reference>